<dbReference type="OrthoDB" id="10017160at2759"/>
<dbReference type="GO" id="GO:0003676">
    <property type="term" value="F:nucleic acid binding"/>
    <property type="evidence" value="ECO:0007669"/>
    <property type="project" value="InterPro"/>
</dbReference>
<dbReference type="Gene3D" id="3.30.420.10">
    <property type="entry name" value="Ribonuclease H-like superfamily/Ribonuclease H"/>
    <property type="match status" value="1"/>
</dbReference>
<proteinExistence type="predicted"/>
<keyword evidence="2" id="KW-1185">Reference proteome</keyword>
<dbReference type="PANTHER" id="PTHR46060:SF1">
    <property type="entry name" value="MARINER MOS1 TRANSPOSASE-LIKE PROTEIN"/>
    <property type="match status" value="1"/>
</dbReference>
<evidence type="ECO:0008006" key="3">
    <source>
        <dbReference type="Google" id="ProtNLM"/>
    </source>
</evidence>
<accession>A0A4C1YT21</accession>
<dbReference type="Proteomes" id="UP000299102">
    <property type="component" value="Unassembled WGS sequence"/>
</dbReference>
<evidence type="ECO:0000313" key="1">
    <source>
        <dbReference type="EMBL" id="GBP78133.1"/>
    </source>
</evidence>
<dbReference type="EMBL" id="BGZK01001358">
    <property type="protein sequence ID" value="GBP78133.1"/>
    <property type="molecule type" value="Genomic_DNA"/>
</dbReference>
<dbReference type="InterPro" id="IPR036397">
    <property type="entry name" value="RNaseH_sf"/>
</dbReference>
<comment type="caution">
    <text evidence="1">The sequence shown here is derived from an EMBL/GenBank/DDBJ whole genome shotgun (WGS) entry which is preliminary data.</text>
</comment>
<dbReference type="PANTHER" id="PTHR46060">
    <property type="entry name" value="MARINER MOS1 TRANSPOSASE-LIKE PROTEIN"/>
    <property type="match status" value="1"/>
</dbReference>
<protein>
    <recommendedName>
        <fullName evidence="3">Mariner Mos1 transposase</fullName>
    </recommendedName>
</protein>
<reference evidence="1 2" key="1">
    <citation type="journal article" date="2019" name="Commun. Biol.">
        <title>The bagworm genome reveals a unique fibroin gene that provides high tensile strength.</title>
        <authorList>
            <person name="Kono N."/>
            <person name="Nakamura H."/>
            <person name="Ohtoshi R."/>
            <person name="Tomita M."/>
            <person name="Numata K."/>
            <person name="Arakawa K."/>
        </authorList>
    </citation>
    <scope>NUCLEOTIDE SEQUENCE [LARGE SCALE GENOMIC DNA]</scope>
</reference>
<dbReference type="AlphaFoldDB" id="A0A4C1YT21"/>
<dbReference type="InterPro" id="IPR052709">
    <property type="entry name" value="Transposase-MT_Hybrid"/>
</dbReference>
<organism evidence="1 2">
    <name type="scientific">Eumeta variegata</name>
    <name type="common">Bagworm moth</name>
    <name type="synonym">Eumeta japonica</name>
    <dbReference type="NCBI Taxonomy" id="151549"/>
    <lineage>
        <taxon>Eukaryota</taxon>
        <taxon>Metazoa</taxon>
        <taxon>Ecdysozoa</taxon>
        <taxon>Arthropoda</taxon>
        <taxon>Hexapoda</taxon>
        <taxon>Insecta</taxon>
        <taxon>Pterygota</taxon>
        <taxon>Neoptera</taxon>
        <taxon>Endopterygota</taxon>
        <taxon>Lepidoptera</taxon>
        <taxon>Glossata</taxon>
        <taxon>Ditrysia</taxon>
        <taxon>Tineoidea</taxon>
        <taxon>Psychidae</taxon>
        <taxon>Oiketicinae</taxon>
        <taxon>Eumeta</taxon>
    </lineage>
</organism>
<evidence type="ECO:0000313" key="2">
    <source>
        <dbReference type="Proteomes" id="UP000299102"/>
    </source>
</evidence>
<name>A0A4C1YT21_EUMVA</name>
<sequence>MLESKLGLAFRDEGPLLATVYNRFKEFKRDCTNLTDDLREGHRSTAATDDYVSAVRLMIEIDKQTYQQIQTSLKIGINQRHKTIHEYLAVRKLCVRWIPQKLRRVNGCRKIMHRFAGGAPNAVYNILTGDESYTYCYNPETKRQSAQCMLPFEELPTEVVLYHNNGSPHTTRQTTNYLETSGIEILVHSLYSSDRAACDFYLLPKIKRKLLGNWFTDAEEAVTAHEKAVKATPECEEAKWFHRLQRWNH</sequence>
<dbReference type="STRING" id="151549.A0A4C1YT21"/>
<gene>
    <name evidence="1" type="ORF">EVAR_59927_1</name>
</gene>